<comment type="similarity">
    <text evidence="9">Belongs to the GSP H family.</text>
</comment>
<dbReference type="GO" id="GO:0005886">
    <property type="term" value="C:plasma membrane"/>
    <property type="evidence" value="ECO:0007669"/>
    <property type="project" value="UniProtKB-SubCell"/>
</dbReference>
<dbReference type="RefSeq" id="WP_008219038.1">
    <property type="nucleotide sequence ID" value="NZ_BAFK01000003.1"/>
</dbReference>
<dbReference type="OrthoDB" id="6315619at2"/>
<evidence type="ECO:0000256" key="7">
    <source>
        <dbReference type="ARBA" id="ARBA00022989"/>
    </source>
</evidence>
<dbReference type="PROSITE" id="PS00409">
    <property type="entry name" value="PROKAR_NTER_METHYL"/>
    <property type="match status" value="1"/>
</dbReference>
<evidence type="ECO:0000256" key="6">
    <source>
        <dbReference type="ARBA" id="ARBA00022692"/>
    </source>
</evidence>
<dbReference type="InterPro" id="IPR045584">
    <property type="entry name" value="Pilin-like"/>
</dbReference>
<keyword evidence="4" id="KW-0488">Methylation</keyword>
<dbReference type="Proteomes" id="UP000004374">
    <property type="component" value="Unassembled WGS sequence"/>
</dbReference>
<dbReference type="Pfam" id="PF07963">
    <property type="entry name" value="N_methyl"/>
    <property type="match status" value="1"/>
</dbReference>
<reference evidence="12 13" key="1">
    <citation type="journal article" date="2012" name="J. Bacteriol.">
        <title>Genome Sequence of the Protease-Producing Bacterium Rheinheimera nanhaiensis E407-8T, Isolated from Deep-Sea Sediment of the South China Sea.</title>
        <authorList>
            <person name="Zhang X.-Y."/>
            <person name="Zhang Y.-J."/>
            <person name="Qin Q.-L."/>
            <person name="Xie B.-B."/>
            <person name="Chen X.-L."/>
            <person name="Zhou B.-C."/>
            <person name="Zhang Y.-Z."/>
        </authorList>
    </citation>
    <scope>NUCLEOTIDE SEQUENCE [LARGE SCALE GENOMIC DNA]</scope>
    <source>
        <strain evidence="12 13">E407-8</strain>
    </source>
</reference>
<evidence type="ECO:0000256" key="9">
    <source>
        <dbReference type="ARBA" id="ARBA00025772"/>
    </source>
</evidence>
<evidence type="ECO:0000256" key="5">
    <source>
        <dbReference type="ARBA" id="ARBA00022519"/>
    </source>
</evidence>
<keyword evidence="7" id="KW-1133">Transmembrane helix</keyword>
<evidence type="ECO:0000256" key="2">
    <source>
        <dbReference type="ARBA" id="ARBA00021549"/>
    </source>
</evidence>
<organism evidence="12 13">
    <name type="scientific">Rheinheimera nanhaiensis E407-8</name>
    <dbReference type="NCBI Taxonomy" id="562729"/>
    <lineage>
        <taxon>Bacteria</taxon>
        <taxon>Pseudomonadati</taxon>
        <taxon>Pseudomonadota</taxon>
        <taxon>Gammaproteobacteria</taxon>
        <taxon>Chromatiales</taxon>
        <taxon>Chromatiaceae</taxon>
        <taxon>Rheinheimera</taxon>
    </lineage>
</organism>
<keyword evidence="3" id="KW-1003">Cell membrane</keyword>
<dbReference type="InterPro" id="IPR012902">
    <property type="entry name" value="N_methyl_site"/>
</dbReference>
<dbReference type="GO" id="GO:0015627">
    <property type="term" value="C:type II protein secretion system complex"/>
    <property type="evidence" value="ECO:0007669"/>
    <property type="project" value="InterPro"/>
</dbReference>
<feature type="domain" description="General secretion pathway GspH" evidence="11">
    <location>
        <begin position="46"/>
        <end position="155"/>
    </location>
</feature>
<dbReference type="STRING" id="562729.RNAN_0842"/>
<keyword evidence="5" id="KW-0997">Cell inner membrane</keyword>
<dbReference type="AlphaFoldDB" id="I1DUZ4"/>
<gene>
    <name evidence="12" type="ORF">RNAN_0842</name>
</gene>
<comment type="caution">
    <text evidence="12">The sequence shown here is derived from an EMBL/GenBank/DDBJ whole genome shotgun (WGS) entry which is preliminary data.</text>
</comment>
<accession>I1DUZ4</accession>
<dbReference type="NCBIfam" id="TIGR02532">
    <property type="entry name" value="IV_pilin_GFxxxE"/>
    <property type="match status" value="1"/>
</dbReference>
<keyword evidence="13" id="KW-1185">Reference proteome</keyword>
<evidence type="ECO:0000256" key="8">
    <source>
        <dbReference type="ARBA" id="ARBA00023136"/>
    </source>
</evidence>
<keyword evidence="6" id="KW-0812">Transmembrane</keyword>
<dbReference type="Pfam" id="PF12019">
    <property type="entry name" value="GspH"/>
    <property type="match status" value="1"/>
</dbReference>
<keyword evidence="8" id="KW-0472">Membrane</keyword>
<dbReference type="GO" id="GO:0015628">
    <property type="term" value="P:protein secretion by the type II secretion system"/>
    <property type="evidence" value="ECO:0007669"/>
    <property type="project" value="InterPro"/>
</dbReference>
<evidence type="ECO:0000256" key="4">
    <source>
        <dbReference type="ARBA" id="ARBA00022481"/>
    </source>
</evidence>
<evidence type="ECO:0000256" key="3">
    <source>
        <dbReference type="ARBA" id="ARBA00022475"/>
    </source>
</evidence>
<dbReference type="Gene3D" id="3.55.40.10">
    <property type="entry name" value="minor pseudopilin epsh domain"/>
    <property type="match status" value="1"/>
</dbReference>
<protein>
    <recommendedName>
        <fullName evidence="2">Type II secretion system protein H</fullName>
    </recommendedName>
    <alternativeName>
        <fullName evidence="10">General secretion pathway protein H</fullName>
    </alternativeName>
</protein>
<evidence type="ECO:0000259" key="11">
    <source>
        <dbReference type="Pfam" id="PF12019"/>
    </source>
</evidence>
<dbReference type="EMBL" id="BAFK01000003">
    <property type="protein sequence ID" value="GAB57872.1"/>
    <property type="molecule type" value="Genomic_DNA"/>
</dbReference>
<dbReference type="InterPro" id="IPR022346">
    <property type="entry name" value="T2SS_GspH"/>
</dbReference>
<evidence type="ECO:0000256" key="10">
    <source>
        <dbReference type="ARBA" id="ARBA00030775"/>
    </source>
</evidence>
<evidence type="ECO:0000256" key="1">
    <source>
        <dbReference type="ARBA" id="ARBA00004377"/>
    </source>
</evidence>
<proteinExistence type="inferred from homology"/>
<evidence type="ECO:0000313" key="12">
    <source>
        <dbReference type="EMBL" id="GAB57872.1"/>
    </source>
</evidence>
<dbReference type="SUPFAM" id="SSF54523">
    <property type="entry name" value="Pili subunits"/>
    <property type="match status" value="1"/>
</dbReference>
<comment type="subcellular location">
    <subcellularLocation>
        <location evidence="1">Cell inner membrane</location>
        <topology evidence="1">Single-pass membrane protein</topology>
    </subcellularLocation>
</comment>
<evidence type="ECO:0000313" key="13">
    <source>
        <dbReference type="Proteomes" id="UP000004374"/>
    </source>
</evidence>
<name>I1DUZ4_9GAMM</name>
<sequence length="168" mass="18671">MTLPARTGFSLPELLVSLAILIIFATMAVPAMASFIDRQRASAYIRQFSQHLAYARVAASSSNLPVQFCPIKDGQCTKAWHNAPVQLLVQYPADGSSRLLRELPALPTGHQLAYNREAITFRRDGSLNGFENGTFYYCAKPAQQWHYRLTVNQAGRGRLTEVNQACPN</sequence>